<evidence type="ECO:0000313" key="1">
    <source>
        <dbReference type="EMBL" id="JAE32301.1"/>
    </source>
</evidence>
<name>A0A0A9HBR9_ARUDO</name>
<proteinExistence type="predicted"/>
<reference evidence="1" key="1">
    <citation type="submission" date="2014-09" db="EMBL/GenBank/DDBJ databases">
        <authorList>
            <person name="Magalhaes I.L.F."/>
            <person name="Oliveira U."/>
            <person name="Santos F.R."/>
            <person name="Vidigal T.H.D.A."/>
            <person name="Brescovit A.D."/>
            <person name="Santos A.J."/>
        </authorList>
    </citation>
    <scope>NUCLEOTIDE SEQUENCE</scope>
    <source>
        <tissue evidence="1">Shoot tissue taken approximately 20 cm above the soil surface</tissue>
    </source>
</reference>
<protein>
    <submittedName>
        <fullName evidence="1">Uncharacterized protein</fullName>
    </submittedName>
</protein>
<sequence>MFCEQTSVILHATQSVPHRLAKSQLTRPFKRPKRLYTA</sequence>
<accession>A0A0A9HBR9</accession>
<dbReference type="EMBL" id="GBRH01165595">
    <property type="protein sequence ID" value="JAE32301.1"/>
    <property type="molecule type" value="Transcribed_RNA"/>
</dbReference>
<dbReference type="AlphaFoldDB" id="A0A0A9HBR9"/>
<organism evidence="1">
    <name type="scientific">Arundo donax</name>
    <name type="common">Giant reed</name>
    <name type="synonym">Donax arundinaceus</name>
    <dbReference type="NCBI Taxonomy" id="35708"/>
    <lineage>
        <taxon>Eukaryota</taxon>
        <taxon>Viridiplantae</taxon>
        <taxon>Streptophyta</taxon>
        <taxon>Embryophyta</taxon>
        <taxon>Tracheophyta</taxon>
        <taxon>Spermatophyta</taxon>
        <taxon>Magnoliopsida</taxon>
        <taxon>Liliopsida</taxon>
        <taxon>Poales</taxon>
        <taxon>Poaceae</taxon>
        <taxon>PACMAD clade</taxon>
        <taxon>Arundinoideae</taxon>
        <taxon>Arundineae</taxon>
        <taxon>Arundo</taxon>
    </lineage>
</organism>
<reference evidence="1" key="2">
    <citation type="journal article" date="2015" name="Data Brief">
        <title>Shoot transcriptome of the giant reed, Arundo donax.</title>
        <authorList>
            <person name="Barrero R.A."/>
            <person name="Guerrero F.D."/>
            <person name="Moolhuijzen P."/>
            <person name="Goolsby J.A."/>
            <person name="Tidwell J."/>
            <person name="Bellgard S.E."/>
            <person name="Bellgard M.I."/>
        </authorList>
    </citation>
    <scope>NUCLEOTIDE SEQUENCE</scope>
    <source>
        <tissue evidence="1">Shoot tissue taken approximately 20 cm above the soil surface</tissue>
    </source>
</reference>